<reference evidence="7" key="1">
    <citation type="submission" date="2024-07" db="EMBL/GenBank/DDBJ databases">
        <authorList>
            <person name="fu j."/>
        </authorList>
    </citation>
    <scope>NUCLEOTIDE SEQUENCE</scope>
    <source>
        <strain evidence="7">P10A9</strain>
    </source>
</reference>
<dbReference type="InterPro" id="IPR028995">
    <property type="entry name" value="Glyco_hydro_57/38_cen_sf"/>
</dbReference>
<dbReference type="GO" id="GO:0004559">
    <property type="term" value="F:alpha-mannosidase activity"/>
    <property type="evidence" value="ECO:0007669"/>
    <property type="project" value="InterPro"/>
</dbReference>
<dbReference type="FunFam" id="1.20.1270.50:FF:000004">
    <property type="entry name" value="alpha-mannosidase 2C1 isoform X1"/>
    <property type="match status" value="1"/>
</dbReference>
<dbReference type="InterPro" id="IPR041147">
    <property type="entry name" value="GH38_C"/>
</dbReference>
<dbReference type="KEGG" id="spue:AB5L97_04505"/>
<organism evidence="7">
    <name type="scientific">Sinomonas puerhi</name>
    <dbReference type="NCBI Taxonomy" id="3238584"/>
    <lineage>
        <taxon>Bacteria</taxon>
        <taxon>Bacillati</taxon>
        <taxon>Actinomycetota</taxon>
        <taxon>Actinomycetes</taxon>
        <taxon>Micrococcales</taxon>
        <taxon>Micrococcaceae</taxon>
        <taxon>Sinomonas</taxon>
    </lineage>
</organism>
<evidence type="ECO:0000256" key="2">
    <source>
        <dbReference type="ARBA" id="ARBA00022723"/>
    </source>
</evidence>
<evidence type="ECO:0000313" key="7">
    <source>
        <dbReference type="EMBL" id="XDP46280.1"/>
    </source>
</evidence>
<dbReference type="GO" id="GO:0030246">
    <property type="term" value="F:carbohydrate binding"/>
    <property type="evidence" value="ECO:0007669"/>
    <property type="project" value="InterPro"/>
</dbReference>
<evidence type="ECO:0000256" key="3">
    <source>
        <dbReference type="ARBA" id="ARBA00022801"/>
    </source>
</evidence>
<dbReference type="GO" id="GO:0006013">
    <property type="term" value="P:mannose metabolic process"/>
    <property type="evidence" value="ECO:0007669"/>
    <property type="project" value="InterPro"/>
</dbReference>
<dbReference type="SUPFAM" id="SSF88688">
    <property type="entry name" value="Families 57/38 glycoside transferase middle domain"/>
    <property type="match status" value="1"/>
</dbReference>
<keyword evidence="4" id="KW-0326">Glycosidase</keyword>
<evidence type="ECO:0000256" key="1">
    <source>
        <dbReference type="ARBA" id="ARBA00009792"/>
    </source>
</evidence>
<dbReference type="InterPro" id="IPR037094">
    <property type="entry name" value="Glyco_hydro_38_cen_sf"/>
</dbReference>
<dbReference type="InterPro" id="IPR011682">
    <property type="entry name" value="Glyco_hydro_38_C"/>
</dbReference>
<dbReference type="InterPro" id="IPR011013">
    <property type="entry name" value="Gal_mutarotase_sf_dom"/>
</dbReference>
<dbReference type="EMBL" id="CP163302">
    <property type="protein sequence ID" value="XDP46280.1"/>
    <property type="molecule type" value="Genomic_DNA"/>
</dbReference>
<dbReference type="GO" id="GO:0009313">
    <property type="term" value="P:oligosaccharide catabolic process"/>
    <property type="evidence" value="ECO:0007669"/>
    <property type="project" value="TreeGrafter"/>
</dbReference>
<dbReference type="Gene3D" id="1.20.1270.50">
    <property type="entry name" value="Glycoside hydrolase family 38, central domain"/>
    <property type="match status" value="1"/>
</dbReference>
<feature type="domain" description="Glycoside hydrolase family 38 central" evidence="6">
    <location>
        <begin position="527"/>
        <end position="605"/>
    </location>
</feature>
<dbReference type="InterPro" id="IPR027291">
    <property type="entry name" value="Glyco_hydro_38_N_sf"/>
</dbReference>
<dbReference type="Pfam" id="PF17677">
    <property type="entry name" value="Glyco_hydro38C2"/>
    <property type="match status" value="1"/>
</dbReference>
<dbReference type="SMART" id="SM00872">
    <property type="entry name" value="Alpha-mann_mid"/>
    <property type="match status" value="1"/>
</dbReference>
<keyword evidence="2" id="KW-0479">Metal-binding</keyword>
<feature type="compositionally biased region" description="Gly residues" evidence="5">
    <location>
        <begin position="883"/>
        <end position="897"/>
    </location>
</feature>
<dbReference type="SUPFAM" id="SSF88713">
    <property type="entry name" value="Glycoside hydrolase/deacetylase"/>
    <property type="match status" value="1"/>
</dbReference>
<dbReference type="PANTHER" id="PTHR46017:SF1">
    <property type="entry name" value="ALPHA-MANNOSIDASE 2C1"/>
    <property type="match status" value="1"/>
</dbReference>
<dbReference type="Pfam" id="PF07748">
    <property type="entry name" value="Glyco_hydro_38C"/>
    <property type="match status" value="1"/>
</dbReference>
<sequence>MHDDRLITEARIDRFFRERLTPAVYRRTVPLRAERWDAPGEPVPFGNALAQDFRPVASGEEWGPAWGTMWLHLTGHIPPGWGGPGTDLEVLVDLGYTDQQPGFQCEGLVWLRDGGIVKALNPRNQYIPASALAAGPEAAVGREDVDFYVEAAANPDLAQDWRFEPTRLGDKTTAGEAPLYRLGALVIAERDTTVWELVQDVWAIRGLMHELPDNRPRRHLILRALERMLDVMDPHDVASTAAAGRAALAGVLASPAEASAHRIVATGHAHIDSAWLWPLRETQRKCARTFSNVVALMDRDPDLTFACSSAQQLAWIRDGYPQLFERIKEKAAEGRFVPVGGMWVEADTNMPGGEAMARQFVEGKRFFLAEFGVECEEAWLPDSFGYSAALPQIVRAAGSRWFLTQKLSWNQANRFPHHSFFWEGIDGSRVFTHFPPADTYSSDLSASNLAHAERTFREHGRASVSLVPFGFGDGGGGPMREMMAAARRYSDLEGSPRVRVGTPREFFLEAEAEYTSAPVWTGEMYLEKHRGTYTAQARTKAGNRRSEHLLREAELWCSTAAVRLGMPYPADELHRLWRLTLLQQFHDILPGSSIAWVHRDAERNYAAIERDLEALIGGAAKALVGTGERDIFLNAAPHARGGVPALGGGAVVRGPEDDARGGARLEPRAAGGWVLDNGVVRAEIDGDGLLVALVDAATGRNAIAPGSFGNLLELHRDTPNEWDAWDLDEFYRHNVVQLTGAVRVAPAAAAAHGEGSGAQGVAVLEVERAFGESSVRQRLVLEAGAAGLRIETDVDWHERQKLLKLGFGLDLRADRSASETQFGHVFRPVPVTTSWDAARFEICAHRWIHVAEPGYGVAIANCTAYGHDVTRTVRTGERPAGASGDGANGDGASGDGGTTTTVRLSLLKAPLYPDPTADEGAHSFAVVVVPNAGIPDAVREGYNANLPARTVRGGRGIEPLVTVDHPAAVVEAVKLAEDGSGDVIVRLYESLGARTRASVRAGFDCAGVEAVDLLERPLRGSVPTPIESGDEGVANLRLRPFELVTLRLRRA</sequence>
<name>A0AB39L5H1_9MICC</name>
<dbReference type="GO" id="GO:0046872">
    <property type="term" value="F:metal ion binding"/>
    <property type="evidence" value="ECO:0007669"/>
    <property type="project" value="UniProtKB-KW"/>
</dbReference>
<dbReference type="Gene3D" id="2.70.98.30">
    <property type="entry name" value="Golgi alpha-mannosidase II, domain 4"/>
    <property type="match status" value="1"/>
</dbReference>
<comment type="similarity">
    <text evidence="1">Belongs to the glycosyl hydrolase 38 family.</text>
</comment>
<dbReference type="Gene3D" id="3.20.110.10">
    <property type="entry name" value="Glycoside hydrolase 38, N terminal domain"/>
    <property type="match status" value="1"/>
</dbReference>
<dbReference type="InterPro" id="IPR011330">
    <property type="entry name" value="Glyco_hydro/deAcase_b/a-brl"/>
</dbReference>
<dbReference type="Pfam" id="PF22907">
    <property type="entry name" value="Ams1-like_1st"/>
    <property type="match status" value="1"/>
</dbReference>
<dbReference type="AlphaFoldDB" id="A0AB39L5H1"/>
<dbReference type="FunFam" id="3.20.110.10:FF:000002">
    <property type="entry name" value="alpha-mannosidase 2C1 isoform X1"/>
    <property type="match status" value="1"/>
</dbReference>
<evidence type="ECO:0000259" key="6">
    <source>
        <dbReference type="SMART" id="SM00872"/>
    </source>
</evidence>
<accession>A0AB39L5H1</accession>
<feature type="region of interest" description="Disordered" evidence="5">
    <location>
        <begin position="875"/>
        <end position="899"/>
    </location>
</feature>
<dbReference type="InterPro" id="IPR015341">
    <property type="entry name" value="Glyco_hydro_38_cen"/>
</dbReference>
<protein>
    <submittedName>
        <fullName evidence="7">Alpha-mannosidase</fullName>
    </submittedName>
</protein>
<dbReference type="Pfam" id="PF09261">
    <property type="entry name" value="Alpha-mann_mid"/>
    <property type="match status" value="1"/>
</dbReference>
<gene>
    <name evidence="7" type="ORF">AB5L97_04505</name>
</gene>
<proteinExistence type="inferred from homology"/>
<evidence type="ECO:0000256" key="4">
    <source>
        <dbReference type="ARBA" id="ARBA00023295"/>
    </source>
</evidence>
<keyword evidence="3" id="KW-0378">Hydrolase</keyword>
<dbReference type="RefSeq" id="WP_369046624.1">
    <property type="nucleotide sequence ID" value="NZ_CP163302.1"/>
</dbReference>
<dbReference type="CDD" id="cd10789">
    <property type="entry name" value="GH38N_AMII_ER_cytosolic"/>
    <property type="match status" value="1"/>
</dbReference>
<evidence type="ECO:0000256" key="5">
    <source>
        <dbReference type="SAM" id="MobiDB-lite"/>
    </source>
</evidence>
<dbReference type="InterPro" id="IPR054723">
    <property type="entry name" value="Ams1-like_N"/>
</dbReference>
<dbReference type="SUPFAM" id="SSF74650">
    <property type="entry name" value="Galactose mutarotase-like"/>
    <property type="match status" value="1"/>
</dbReference>
<dbReference type="PANTHER" id="PTHR46017">
    <property type="entry name" value="ALPHA-MANNOSIDASE 2C1"/>
    <property type="match status" value="1"/>
</dbReference>
<dbReference type="InterPro" id="IPR000602">
    <property type="entry name" value="Glyco_hydro_38_N"/>
</dbReference>
<dbReference type="Pfam" id="PF01074">
    <property type="entry name" value="Glyco_hydro_38N"/>
    <property type="match status" value="1"/>
</dbReference>